<proteinExistence type="predicted"/>
<dbReference type="EMBL" id="JAFNEN010000303">
    <property type="protein sequence ID" value="KAG8186398.1"/>
    <property type="molecule type" value="Genomic_DNA"/>
</dbReference>
<gene>
    <name evidence="1" type="ORF">JTE90_004191</name>
</gene>
<name>A0AAV6URX0_9ARAC</name>
<protein>
    <submittedName>
        <fullName evidence="1">Uncharacterized protein</fullName>
    </submittedName>
</protein>
<dbReference type="Proteomes" id="UP000827092">
    <property type="component" value="Unassembled WGS sequence"/>
</dbReference>
<reference evidence="1 2" key="1">
    <citation type="journal article" date="2022" name="Nat. Ecol. Evol.">
        <title>A masculinizing supergene underlies an exaggerated male reproductive morph in a spider.</title>
        <authorList>
            <person name="Hendrickx F."/>
            <person name="De Corte Z."/>
            <person name="Sonet G."/>
            <person name="Van Belleghem S.M."/>
            <person name="Kostlbacher S."/>
            <person name="Vangestel C."/>
        </authorList>
    </citation>
    <scope>NUCLEOTIDE SEQUENCE [LARGE SCALE GENOMIC DNA]</scope>
    <source>
        <strain evidence="1">W744_W776</strain>
    </source>
</reference>
<comment type="caution">
    <text evidence="1">The sequence shown here is derived from an EMBL/GenBank/DDBJ whole genome shotgun (WGS) entry which is preliminary data.</text>
</comment>
<accession>A0AAV6URX0</accession>
<sequence>MGGWSLFNNSYILSNPLVQWDTSIVVLDSEKVSYNPLKRLTVQRVKDLLSTEIYIINTHEVSDYRTFYFFAVGDTQSAGEKRGRWVSVHLRRGLDGIGEEKPD</sequence>
<evidence type="ECO:0000313" key="1">
    <source>
        <dbReference type="EMBL" id="KAG8186398.1"/>
    </source>
</evidence>
<keyword evidence="2" id="KW-1185">Reference proteome</keyword>
<organism evidence="1 2">
    <name type="scientific">Oedothorax gibbosus</name>
    <dbReference type="NCBI Taxonomy" id="931172"/>
    <lineage>
        <taxon>Eukaryota</taxon>
        <taxon>Metazoa</taxon>
        <taxon>Ecdysozoa</taxon>
        <taxon>Arthropoda</taxon>
        <taxon>Chelicerata</taxon>
        <taxon>Arachnida</taxon>
        <taxon>Araneae</taxon>
        <taxon>Araneomorphae</taxon>
        <taxon>Entelegynae</taxon>
        <taxon>Araneoidea</taxon>
        <taxon>Linyphiidae</taxon>
        <taxon>Erigoninae</taxon>
        <taxon>Oedothorax</taxon>
    </lineage>
</organism>
<evidence type="ECO:0000313" key="2">
    <source>
        <dbReference type="Proteomes" id="UP000827092"/>
    </source>
</evidence>
<dbReference type="AlphaFoldDB" id="A0AAV6URX0"/>